<dbReference type="InterPro" id="IPR036412">
    <property type="entry name" value="HAD-like_sf"/>
</dbReference>
<dbReference type="RefSeq" id="WP_344259941.1">
    <property type="nucleotide sequence ID" value="NZ_BAAAMJ010000012.1"/>
</dbReference>
<dbReference type="SFLD" id="SFLDS00003">
    <property type="entry name" value="Haloacid_Dehalogenase"/>
    <property type="match status" value="1"/>
</dbReference>
<dbReference type="InterPro" id="IPR006439">
    <property type="entry name" value="HAD-SF_hydro_IA"/>
</dbReference>
<name>A0ABN2NYN7_9ACTN</name>
<dbReference type="Gene3D" id="3.40.50.1000">
    <property type="entry name" value="HAD superfamily/HAD-like"/>
    <property type="match status" value="1"/>
</dbReference>
<gene>
    <name evidence="1" type="ORF">GCM10009716_16710</name>
</gene>
<comment type="caution">
    <text evidence="1">The sequence shown here is derived from an EMBL/GenBank/DDBJ whole genome shotgun (WGS) entry which is preliminary data.</text>
</comment>
<dbReference type="InterPro" id="IPR023214">
    <property type="entry name" value="HAD_sf"/>
</dbReference>
<proteinExistence type="predicted"/>
<protein>
    <submittedName>
        <fullName evidence="1">HAD-IA family hydrolase</fullName>
    </submittedName>
</protein>
<evidence type="ECO:0000313" key="1">
    <source>
        <dbReference type="EMBL" id="GAA1907402.1"/>
    </source>
</evidence>
<dbReference type="PANTHER" id="PTHR46649">
    <property type="match status" value="1"/>
</dbReference>
<dbReference type="PRINTS" id="PR00413">
    <property type="entry name" value="HADHALOGNASE"/>
</dbReference>
<dbReference type="PANTHER" id="PTHR46649:SF4">
    <property type="entry name" value="HALOACID DEHALOGENASE-LIKE HYDROLASE (HAD) SUPERFAMILY PROTEIN"/>
    <property type="match status" value="1"/>
</dbReference>
<dbReference type="SUPFAM" id="SSF56784">
    <property type="entry name" value="HAD-like"/>
    <property type="match status" value="1"/>
</dbReference>
<dbReference type="Pfam" id="PF00702">
    <property type="entry name" value="Hydrolase"/>
    <property type="match status" value="1"/>
</dbReference>
<accession>A0ABN2NYN7</accession>
<evidence type="ECO:0000313" key="2">
    <source>
        <dbReference type="Proteomes" id="UP001501303"/>
    </source>
</evidence>
<dbReference type="Proteomes" id="UP001501303">
    <property type="component" value="Unassembled WGS sequence"/>
</dbReference>
<dbReference type="GO" id="GO:0016787">
    <property type="term" value="F:hydrolase activity"/>
    <property type="evidence" value="ECO:0007669"/>
    <property type="project" value="UniProtKB-KW"/>
</dbReference>
<dbReference type="SFLD" id="SFLDG01129">
    <property type="entry name" value="C1.5:_HAD__Beta-PGM__Phosphata"/>
    <property type="match status" value="1"/>
</dbReference>
<keyword evidence="1" id="KW-0378">Hydrolase</keyword>
<sequence length="250" mass="26878">MAEVITGALFDFSGTLMRVEPADSWLRAALERTGLSLPDEEISDLAAALEDAGALPGGSSPRHIPAALEELWEERDRDARRHRALYTGLARQVPLPAPGLYDALYDRHREPAAWHPYPDTVQVLRALRERGIPVAVVSNIGWDLRPVFRAHGLDGFVDAYLLSFEHGVQKPGPELFALACRKLGRTPQQVLMTGDDRVADAGAARLGCAVHLVEHLPVADRPAGLLPVLDLIGGPAPGIGRSPAPPDTGA</sequence>
<reference evidence="1 2" key="1">
    <citation type="journal article" date="2019" name="Int. J. Syst. Evol. Microbiol.">
        <title>The Global Catalogue of Microorganisms (GCM) 10K type strain sequencing project: providing services to taxonomists for standard genome sequencing and annotation.</title>
        <authorList>
            <consortium name="The Broad Institute Genomics Platform"/>
            <consortium name="The Broad Institute Genome Sequencing Center for Infectious Disease"/>
            <person name="Wu L."/>
            <person name="Ma J."/>
        </authorList>
    </citation>
    <scope>NUCLEOTIDE SEQUENCE [LARGE SCALE GENOMIC DNA]</scope>
    <source>
        <strain evidence="1 2">JCM 13581</strain>
    </source>
</reference>
<keyword evidence="2" id="KW-1185">Reference proteome</keyword>
<organism evidence="1 2">
    <name type="scientific">Streptomyces sodiiphilus</name>
    <dbReference type="NCBI Taxonomy" id="226217"/>
    <lineage>
        <taxon>Bacteria</taxon>
        <taxon>Bacillati</taxon>
        <taxon>Actinomycetota</taxon>
        <taxon>Actinomycetes</taxon>
        <taxon>Kitasatosporales</taxon>
        <taxon>Streptomycetaceae</taxon>
        <taxon>Streptomyces</taxon>
    </lineage>
</organism>
<dbReference type="EMBL" id="BAAAMJ010000012">
    <property type="protein sequence ID" value="GAA1907402.1"/>
    <property type="molecule type" value="Genomic_DNA"/>
</dbReference>